<dbReference type="SUPFAM" id="SSF82171">
    <property type="entry name" value="DPP6 N-terminal domain-like"/>
    <property type="match status" value="1"/>
</dbReference>
<organism evidence="1">
    <name type="scientific">Paenibacillus sp. SYP-B3998</name>
    <dbReference type="NCBI Taxonomy" id="2678564"/>
    <lineage>
        <taxon>Bacteria</taxon>
        <taxon>Bacillati</taxon>
        <taxon>Bacillota</taxon>
        <taxon>Bacilli</taxon>
        <taxon>Bacillales</taxon>
        <taxon>Paenibacillaceae</taxon>
        <taxon>Paenibacillus</taxon>
    </lineage>
</organism>
<dbReference type="RefSeq" id="WP_163940647.1">
    <property type="nucleotide sequence ID" value="NZ_JAAIKC010000001.1"/>
</dbReference>
<reference evidence="1" key="1">
    <citation type="submission" date="2020-02" db="EMBL/GenBank/DDBJ databases">
        <authorList>
            <person name="Shen X.-R."/>
            <person name="Zhang Y.-X."/>
        </authorList>
    </citation>
    <scope>NUCLEOTIDE SEQUENCE</scope>
    <source>
        <strain evidence="1">SYP-B3998</strain>
    </source>
</reference>
<comment type="caution">
    <text evidence="1">The sequence shown here is derived from an EMBL/GenBank/DDBJ whole genome shotgun (WGS) entry which is preliminary data.</text>
</comment>
<dbReference type="Gene3D" id="2.130.10.10">
    <property type="entry name" value="YVTN repeat-like/Quinoprotein amine dehydrogenase"/>
    <property type="match status" value="1"/>
</dbReference>
<dbReference type="PANTHER" id="PTHR36842">
    <property type="entry name" value="PROTEIN TOLB HOMOLOG"/>
    <property type="match status" value="1"/>
</dbReference>
<accession>A0A6G3ZT03</accession>
<dbReference type="PANTHER" id="PTHR36842:SF1">
    <property type="entry name" value="PROTEIN TOLB"/>
    <property type="match status" value="1"/>
</dbReference>
<dbReference type="InterPro" id="IPR015943">
    <property type="entry name" value="WD40/YVTN_repeat-like_dom_sf"/>
</dbReference>
<gene>
    <name evidence="1" type="ORF">GK047_02220</name>
</gene>
<evidence type="ECO:0008006" key="2">
    <source>
        <dbReference type="Google" id="ProtNLM"/>
    </source>
</evidence>
<name>A0A6G3ZT03_9BACL</name>
<evidence type="ECO:0000313" key="1">
    <source>
        <dbReference type="EMBL" id="NEW04834.1"/>
    </source>
</evidence>
<protein>
    <recommendedName>
        <fullName evidence="2">WD40 repeat domain-containing protein</fullName>
    </recommendedName>
</protein>
<dbReference type="PROSITE" id="PS51257">
    <property type="entry name" value="PROKAR_LIPOPROTEIN"/>
    <property type="match status" value="1"/>
</dbReference>
<sequence length="367" mass="41415">MRKRAVRLGGLLLVAVIVLGGCMNQLKSKTIIVDDTEENKKSSAVKADFEVNKIYKISGNENILGWLDNDHILGDSGRNDQELRLESIEYQYNSRQKQMSVNKDMEAGDLSPDGLQLCVASNEHEKQIIKLIGLKDHKETLIGEIGNDQLRMGAIVWSSSSRYISFAKKDRSKTEARIVVYDVNLHSSKEYVFTQLKGGFVSYVKVSDDGESALAVILREGQDDIITVGALKENEFISQYEHEARRDGNFDFMNNDQVVFVGQNGSLTLYDRRNETATTLAEQVSTFGLSNDRKYIAYSKDRENMYVASLQGNRLLNEQVSYKGRNFYQMYWSPDAKKILITGIKSYGTRPGVVSAQENVPLVIEFK</sequence>
<dbReference type="AlphaFoldDB" id="A0A6G3ZT03"/>
<dbReference type="EMBL" id="JAAIKC010000001">
    <property type="protein sequence ID" value="NEW04834.1"/>
    <property type="molecule type" value="Genomic_DNA"/>
</dbReference>
<proteinExistence type="predicted"/>